<sequence>MHRLLTIVDQPDRIHRVPVTDGVHTLLAAARREVIALSTLSGAGGIRHEPPARRGLRYRAVFPDSARNSAAQYRRLSTLALGGVDVRTMPEVPIDALVIDGSIAVLPADSSTGNVLVLRLPSVVTTATELFERIWPVAVPLAAGDPPTDADVTDRERDLLRLLALGATDEVTAAQLGISVRTVRRSMAQLMHRLGARSRFQAGVKAADRGWLVDPASNRDHLGTRAS</sequence>
<evidence type="ECO:0000313" key="5">
    <source>
        <dbReference type="EMBL" id="MFC0623869.1"/>
    </source>
</evidence>
<dbReference type="Gene3D" id="1.10.10.10">
    <property type="entry name" value="Winged helix-like DNA-binding domain superfamily/Winged helix DNA-binding domain"/>
    <property type="match status" value="1"/>
</dbReference>
<evidence type="ECO:0000256" key="1">
    <source>
        <dbReference type="ARBA" id="ARBA00023015"/>
    </source>
</evidence>
<dbReference type="RefSeq" id="WP_380044575.1">
    <property type="nucleotide sequence ID" value="NZ_JBHLTC010000008.1"/>
</dbReference>
<evidence type="ECO:0000256" key="2">
    <source>
        <dbReference type="ARBA" id="ARBA00023125"/>
    </source>
</evidence>
<dbReference type="SMART" id="SM00421">
    <property type="entry name" value="HTH_LUXR"/>
    <property type="match status" value="1"/>
</dbReference>
<keyword evidence="2" id="KW-0238">DNA-binding</keyword>
<feature type="domain" description="HTH luxR-type" evidence="4">
    <location>
        <begin position="145"/>
        <end position="210"/>
    </location>
</feature>
<keyword evidence="6" id="KW-1185">Reference proteome</keyword>
<dbReference type="InterPro" id="IPR000792">
    <property type="entry name" value="Tscrpt_reg_LuxR_C"/>
</dbReference>
<evidence type="ECO:0000259" key="4">
    <source>
        <dbReference type="PROSITE" id="PS50043"/>
    </source>
</evidence>
<dbReference type="EMBL" id="JBHLTC010000008">
    <property type="protein sequence ID" value="MFC0623869.1"/>
    <property type="molecule type" value="Genomic_DNA"/>
</dbReference>
<dbReference type="PRINTS" id="PR00038">
    <property type="entry name" value="HTHLUXR"/>
</dbReference>
<proteinExistence type="predicted"/>
<dbReference type="InterPro" id="IPR039420">
    <property type="entry name" value="WalR-like"/>
</dbReference>
<dbReference type="InterPro" id="IPR036388">
    <property type="entry name" value="WH-like_DNA-bd_sf"/>
</dbReference>
<accession>A0ABV6QGU9</accession>
<dbReference type="Pfam" id="PF00196">
    <property type="entry name" value="GerE"/>
    <property type="match status" value="1"/>
</dbReference>
<dbReference type="SUPFAM" id="SSF46894">
    <property type="entry name" value="C-terminal effector domain of the bipartite response regulators"/>
    <property type="match status" value="1"/>
</dbReference>
<evidence type="ECO:0000256" key="3">
    <source>
        <dbReference type="ARBA" id="ARBA00023163"/>
    </source>
</evidence>
<keyword evidence="3" id="KW-0804">Transcription</keyword>
<evidence type="ECO:0000313" key="6">
    <source>
        <dbReference type="Proteomes" id="UP001589890"/>
    </source>
</evidence>
<gene>
    <name evidence="5" type="ORF">ACFFGN_07340</name>
</gene>
<keyword evidence="1" id="KW-0805">Transcription regulation</keyword>
<dbReference type="CDD" id="cd06170">
    <property type="entry name" value="LuxR_C_like"/>
    <property type="match status" value="1"/>
</dbReference>
<dbReference type="PROSITE" id="PS50043">
    <property type="entry name" value="HTH_LUXR_2"/>
    <property type="match status" value="1"/>
</dbReference>
<dbReference type="Proteomes" id="UP001589890">
    <property type="component" value="Unassembled WGS sequence"/>
</dbReference>
<reference evidence="5 6" key="1">
    <citation type="submission" date="2024-09" db="EMBL/GenBank/DDBJ databases">
        <authorList>
            <person name="Sun Q."/>
            <person name="Mori K."/>
        </authorList>
    </citation>
    <scope>NUCLEOTIDE SEQUENCE [LARGE SCALE GENOMIC DNA]</scope>
    <source>
        <strain evidence="5 6">CGMCC 1.15906</strain>
    </source>
</reference>
<protein>
    <submittedName>
        <fullName evidence="5">LuxR C-terminal-related transcriptional regulator</fullName>
    </submittedName>
</protein>
<dbReference type="InterPro" id="IPR016032">
    <property type="entry name" value="Sig_transdc_resp-reg_C-effctor"/>
</dbReference>
<name>A0ABV6QGU9_9ACTN</name>
<comment type="caution">
    <text evidence="5">The sequence shown here is derived from an EMBL/GenBank/DDBJ whole genome shotgun (WGS) entry which is preliminary data.</text>
</comment>
<dbReference type="PANTHER" id="PTHR43214:SF24">
    <property type="entry name" value="TRANSCRIPTIONAL REGULATORY PROTEIN NARL-RELATED"/>
    <property type="match status" value="1"/>
</dbReference>
<dbReference type="PANTHER" id="PTHR43214">
    <property type="entry name" value="TWO-COMPONENT RESPONSE REGULATOR"/>
    <property type="match status" value="1"/>
</dbReference>
<organism evidence="5 6">
    <name type="scientific">Kribbella deserti</name>
    <dbReference type="NCBI Taxonomy" id="1926257"/>
    <lineage>
        <taxon>Bacteria</taxon>
        <taxon>Bacillati</taxon>
        <taxon>Actinomycetota</taxon>
        <taxon>Actinomycetes</taxon>
        <taxon>Propionibacteriales</taxon>
        <taxon>Kribbellaceae</taxon>
        <taxon>Kribbella</taxon>
    </lineage>
</organism>